<reference evidence="2" key="1">
    <citation type="submission" date="2020-06" db="EMBL/GenBank/DDBJ databases">
        <title>Legume-microbial interactions unlock mineral nutrients during tropical forest succession.</title>
        <authorList>
            <person name="Epihov D.Z."/>
        </authorList>
    </citation>
    <scope>NUCLEOTIDE SEQUENCE [LARGE SCALE GENOMIC DNA]</scope>
    <source>
        <strain evidence="2">Pan2503</strain>
    </source>
</reference>
<sequence length="213" mass="22449">MNSSSIERWGGLALIGAGVLELVVNSVLTPLLPRGVPFAQTIVSPVFAWRQSIASACAALLLFGTVGLYLRQSQKAGRLGAVAFAVAFCGSALLVGIEWAQLFDIRDFARRAPDTLNALNAAHGLSLSDIGGLIVLGTFTIGWLAIAAVTMWTGIPSRMAAGMVVVGFFLIPILRPILPGLLGPVVGNVVLGVGWIWLGLGLWRERVATHQPQ</sequence>
<evidence type="ECO:0008006" key="4">
    <source>
        <dbReference type="Google" id="ProtNLM"/>
    </source>
</evidence>
<dbReference type="Proteomes" id="UP000567293">
    <property type="component" value="Unassembled WGS sequence"/>
</dbReference>
<feature type="transmembrane region" description="Helical" evidence="1">
    <location>
        <begin position="12"/>
        <end position="32"/>
    </location>
</feature>
<accession>A0A7V8T138</accession>
<gene>
    <name evidence="2" type="ORF">HRJ53_30575</name>
</gene>
<feature type="transmembrane region" description="Helical" evidence="1">
    <location>
        <begin position="130"/>
        <end position="152"/>
    </location>
</feature>
<dbReference type="EMBL" id="JACDQQ010002953">
    <property type="protein sequence ID" value="MBA0089357.1"/>
    <property type="molecule type" value="Genomic_DNA"/>
</dbReference>
<proteinExistence type="predicted"/>
<keyword evidence="1" id="KW-0812">Transmembrane</keyword>
<evidence type="ECO:0000256" key="1">
    <source>
        <dbReference type="SAM" id="Phobius"/>
    </source>
</evidence>
<evidence type="ECO:0000313" key="3">
    <source>
        <dbReference type="Proteomes" id="UP000567293"/>
    </source>
</evidence>
<feature type="transmembrane region" description="Helical" evidence="1">
    <location>
        <begin position="52"/>
        <end position="70"/>
    </location>
</feature>
<dbReference type="AlphaFoldDB" id="A0A7V8T138"/>
<feature type="transmembrane region" description="Helical" evidence="1">
    <location>
        <begin position="159"/>
        <end position="178"/>
    </location>
</feature>
<organism evidence="2 3">
    <name type="scientific">Candidatus Acidiferrum panamense</name>
    <dbReference type="NCBI Taxonomy" id="2741543"/>
    <lineage>
        <taxon>Bacteria</taxon>
        <taxon>Pseudomonadati</taxon>
        <taxon>Acidobacteriota</taxon>
        <taxon>Terriglobia</taxon>
        <taxon>Candidatus Acidiferrales</taxon>
        <taxon>Candidatus Acidiferrum</taxon>
    </lineage>
</organism>
<protein>
    <recommendedName>
        <fullName evidence="4">DUF4386 family protein</fullName>
    </recommendedName>
</protein>
<feature type="transmembrane region" description="Helical" evidence="1">
    <location>
        <begin position="82"/>
        <end position="102"/>
    </location>
</feature>
<keyword evidence="1" id="KW-0472">Membrane</keyword>
<keyword evidence="1" id="KW-1133">Transmembrane helix</keyword>
<evidence type="ECO:0000313" key="2">
    <source>
        <dbReference type="EMBL" id="MBA0089357.1"/>
    </source>
</evidence>
<comment type="caution">
    <text evidence="2">The sequence shown here is derived from an EMBL/GenBank/DDBJ whole genome shotgun (WGS) entry which is preliminary data.</text>
</comment>
<keyword evidence="3" id="KW-1185">Reference proteome</keyword>
<name>A0A7V8T138_9BACT</name>
<feature type="transmembrane region" description="Helical" evidence="1">
    <location>
        <begin position="184"/>
        <end position="203"/>
    </location>
</feature>